<name>A0ABS2H4Z2_9BACL</name>
<dbReference type="RefSeq" id="WP_193416022.1">
    <property type="nucleotide sequence ID" value="NZ_JADCNN020000005.1"/>
</dbReference>
<protein>
    <recommendedName>
        <fullName evidence="4">Anti-sigma factor</fullName>
    </recommendedName>
</protein>
<sequence>MSHQPQDELELWRSYIRGSLDSITEARLDALLQGDEAAFAAYTAALSSLESELPGLEDEAAYMLAIMEILPQAKLSKERGGSRKSWTRHPLLHYAIAATLTALLLGSGLFDLIAAETDHLMNQADASSLSERMMEATAGWLDSWKR</sequence>
<evidence type="ECO:0008006" key="4">
    <source>
        <dbReference type="Google" id="ProtNLM"/>
    </source>
</evidence>
<keyword evidence="3" id="KW-1185">Reference proteome</keyword>
<organism evidence="2 3">
    <name type="scientific">Paenibacillus rhizolycopersici</name>
    <dbReference type="NCBI Taxonomy" id="2780073"/>
    <lineage>
        <taxon>Bacteria</taxon>
        <taxon>Bacillati</taxon>
        <taxon>Bacillota</taxon>
        <taxon>Bacilli</taxon>
        <taxon>Bacillales</taxon>
        <taxon>Paenibacillaceae</taxon>
        <taxon>Paenibacillus</taxon>
    </lineage>
</organism>
<keyword evidence="1" id="KW-0812">Transmembrane</keyword>
<dbReference type="EMBL" id="JADCNN020000005">
    <property type="protein sequence ID" value="MBM6995443.1"/>
    <property type="molecule type" value="Genomic_DNA"/>
</dbReference>
<evidence type="ECO:0000313" key="3">
    <source>
        <dbReference type="Proteomes" id="UP001516620"/>
    </source>
</evidence>
<evidence type="ECO:0000256" key="1">
    <source>
        <dbReference type="SAM" id="Phobius"/>
    </source>
</evidence>
<gene>
    <name evidence="2" type="ORF">IM700_007190</name>
</gene>
<keyword evidence="1" id="KW-0472">Membrane</keyword>
<proteinExistence type="predicted"/>
<dbReference type="Proteomes" id="UP001516620">
    <property type="component" value="Unassembled WGS sequence"/>
</dbReference>
<comment type="caution">
    <text evidence="2">The sequence shown here is derived from an EMBL/GenBank/DDBJ whole genome shotgun (WGS) entry which is preliminary data.</text>
</comment>
<feature type="transmembrane region" description="Helical" evidence="1">
    <location>
        <begin position="91"/>
        <end position="115"/>
    </location>
</feature>
<accession>A0ABS2H4Z2</accession>
<keyword evidence="1" id="KW-1133">Transmembrane helix</keyword>
<evidence type="ECO:0000313" key="2">
    <source>
        <dbReference type="EMBL" id="MBM6995443.1"/>
    </source>
</evidence>
<reference evidence="2 3" key="1">
    <citation type="submission" date="2021-01" db="EMBL/GenBank/DDBJ databases">
        <title>Paenibacillus sp.nov. isolated from the rhizosphere soil of tomato plant.</title>
        <authorList>
            <person name="Thin K.K."/>
            <person name="Zhang X."/>
            <person name="He S."/>
        </authorList>
    </citation>
    <scope>NUCLEOTIDE SEQUENCE [LARGE SCALE GENOMIC DNA]</scope>
    <source>
        <strain evidence="2 3">DXFW5</strain>
    </source>
</reference>